<reference evidence="2" key="1">
    <citation type="submission" date="2022-10" db="EMBL/GenBank/DDBJ databases">
        <title>YIM 151497 complete genome.</title>
        <authorList>
            <person name="Chen X."/>
        </authorList>
    </citation>
    <scope>NUCLEOTIDE SEQUENCE</scope>
    <source>
        <strain evidence="2">YIM 151497</strain>
    </source>
</reference>
<protein>
    <submittedName>
        <fullName evidence="2">Uncharacterized protein</fullName>
    </submittedName>
</protein>
<evidence type="ECO:0000313" key="3">
    <source>
        <dbReference type="Proteomes" id="UP001163882"/>
    </source>
</evidence>
<gene>
    <name evidence="2" type="ORF">OF122_08305</name>
</gene>
<dbReference type="EMBL" id="CP107716">
    <property type="protein sequence ID" value="UYQ73745.1"/>
    <property type="molecule type" value="Genomic_DNA"/>
</dbReference>
<dbReference type="Proteomes" id="UP001163882">
    <property type="component" value="Chromosome"/>
</dbReference>
<proteinExistence type="predicted"/>
<feature type="region of interest" description="Disordered" evidence="1">
    <location>
        <begin position="1"/>
        <end position="65"/>
    </location>
</feature>
<sequence>MTGFIPPQQGPLGIAAAMARPVERPAAPPPHRVRDSAGASLGQPLPKRPAPNRQRRQNSDEDQVLDGNVSAATLLDTSLIASTLVNTETTSGAALIVRSAPWEPPRSSLTLRDRSV</sequence>
<dbReference type="RefSeq" id="WP_264227303.1">
    <property type="nucleotide sequence ID" value="NZ_CP107716.1"/>
</dbReference>
<evidence type="ECO:0000256" key="1">
    <source>
        <dbReference type="SAM" id="MobiDB-lite"/>
    </source>
</evidence>
<accession>A0ABY6IVM6</accession>
<organism evidence="2 3">
    <name type="scientific">Pelagibacterium flavum</name>
    <dbReference type="NCBI Taxonomy" id="2984530"/>
    <lineage>
        <taxon>Bacteria</taxon>
        <taxon>Pseudomonadati</taxon>
        <taxon>Pseudomonadota</taxon>
        <taxon>Alphaproteobacteria</taxon>
        <taxon>Hyphomicrobiales</taxon>
        <taxon>Devosiaceae</taxon>
        <taxon>Pelagibacterium</taxon>
    </lineage>
</organism>
<evidence type="ECO:0000313" key="2">
    <source>
        <dbReference type="EMBL" id="UYQ73745.1"/>
    </source>
</evidence>
<name>A0ABY6IVM6_9HYPH</name>
<keyword evidence="3" id="KW-1185">Reference proteome</keyword>